<dbReference type="InterPro" id="IPR036259">
    <property type="entry name" value="MFS_trans_sf"/>
</dbReference>
<evidence type="ECO:0000256" key="6">
    <source>
        <dbReference type="ARBA" id="ARBA00022989"/>
    </source>
</evidence>
<dbReference type="GO" id="GO:0005886">
    <property type="term" value="C:plasma membrane"/>
    <property type="evidence" value="ECO:0007669"/>
    <property type="project" value="UniProtKB-SubCell"/>
</dbReference>
<keyword evidence="6 8" id="KW-1133">Transmembrane helix</keyword>
<dbReference type="PANTHER" id="PTHR43271">
    <property type="entry name" value="BLL2771 PROTEIN"/>
    <property type="match status" value="1"/>
</dbReference>
<evidence type="ECO:0000256" key="1">
    <source>
        <dbReference type="ARBA" id="ARBA00004651"/>
    </source>
</evidence>
<feature type="transmembrane region" description="Helical" evidence="8">
    <location>
        <begin position="380"/>
        <end position="402"/>
    </location>
</feature>
<dbReference type="Proteomes" id="UP001144396">
    <property type="component" value="Unassembled WGS sequence"/>
</dbReference>
<accession>A0A9W6CUC7</accession>
<gene>
    <name evidence="10" type="ORF">ARHIZOSPH14_08040</name>
</gene>
<feature type="transmembrane region" description="Helical" evidence="8">
    <location>
        <begin position="354"/>
        <end position="374"/>
    </location>
</feature>
<evidence type="ECO:0000313" key="10">
    <source>
        <dbReference type="EMBL" id="GLI26562.1"/>
    </source>
</evidence>
<evidence type="ECO:0000256" key="2">
    <source>
        <dbReference type="ARBA" id="ARBA00008335"/>
    </source>
</evidence>
<organism evidence="10 11">
    <name type="scientific">Agromyces rhizosphaerae</name>
    <dbReference type="NCBI Taxonomy" id="88374"/>
    <lineage>
        <taxon>Bacteria</taxon>
        <taxon>Bacillati</taxon>
        <taxon>Actinomycetota</taxon>
        <taxon>Actinomycetes</taxon>
        <taxon>Micrococcales</taxon>
        <taxon>Microbacteriaceae</taxon>
        <taxon>Agromyces</taxon>
    </lineage>
</organism>
<keyword evidence="3" id="KW-0813">Transport</keyword>
<name>A0A9W6CUC7_9MICO</name>
<keyword evidence="4" id="KW-1003">Cell membrane</keyword>
<feature type="transmembrane region" description="Helical" evidence="8">
    <location>
        <begin position="160"/>
        <end position="181"/>
    </location>
</feature>
<feature type="domain" description="Major facilitator superfamily (MFS) profile" evidence="9">
    <location>
        <begin position="35"/>
        <end position="405"/>
    </location>
</feature>
<dbReference type="Gene3D" id="1.20.1250.20">
    <property type="entry name" value="MFS general substrate transporter like domains"/>
    <property type="match status" value="2"/>
</dbReference>
<comment type="caution">
    <text evidence="10">The sequence shown here is derived from an EMBL/GenBank/DDBJ whole genome shotgun (WGS) entry which is preliminary data.</text>
</comment>
<comment type="subcellular location">
    <subcellularLocation>
        <location evidence="1">Cell membrane</location>
        <topology evidence="1">Multi-pass membrane protein</topology>
    </subcellularLocation>
</comment>
<protein>
    <submittedName>
        <fullName evidence="10">Transporter</fullName>
    </submittedName>
</protein>
<feature type="transmembrane region" description="Helical" evidence="8">
    <location>
        <begin position="187"/>
        <end position="209"/>
    </location>
</feature>
<sequence>MSAGAPGGDASRAGAPGSSPAAPGVAPAAHPYAPTVLAFAAAGLVAFAELYGVQALLPAISAEFALTPSTSALVLSAGALGLAVAVVPWSIAARHVRRGLLLRIAVIATIALGPFVAVTDGFASLLAVRLAQGAVLAGIPALALTHLGDVVDRRRTAAAAGWYIAGTALGGLSGRFVAGFAATAADWRLALVAVSLLSAGAALVFLLLAPRAAEHPAAPGSTRRALANPLVWAICLLAFTQMGVFVAAYNYTGFRLLGPGLGLPEAVVTAIFGIYLVGSATAARAGALVARLGRPTTLTAAVLTQLAGLALTIPDWLPSIIAGLVVLTAGFFALHAVAAGWAASLGRGSALPSALYTIGYYAGAALIGWLLGLAFDQHGWSAVVAWAAVISIAGLAGLIATLRSSVPATGVPEERPA</sequence>
<dbReference type="PROSITE" id="PS50850">
    <property type="entry name" value="MFS"/>
    <property type="match status" value="1"/>
</dbReference>
<evidence type="ECO:0000259" key="9">
    <source>
        <dbReference type="PROSITE" id="PS50850"/>
    </source>
</evidence>
<dbReference type="SUPFAM" id="SSF103473">
    <property type="entry name" value="MFS general substrate transporter"/>
    <property type="match status" value="1"/>
</dbReference>
<feature type="transmembrane region" description="Helical" evidence="8">
    <location>
        <begin position="100"/>
        <end position="118"/>
    </location>
</feature>
<evidence type="ECO:0000256" key="7">
    <source>
        <dbReference type="ARBA" id="ARBA00023136"/>
    </source>
</evidence>
<feature type="transmembrane region" description="Helical" evidence="8">
    <location>
        <begin position="263"/>
        <end position="283"/>
    </location>
</feature>
<keyword evidence="11" id="KW-1185">Reference proteome</keyword>
<feature type="transmembrane region" description="Helical" evidence="8">
    <location>
        <begin position="36"/>
        <end position="60"/>
    </location>
</feature>
<dbReference type="InterPro" id="IPR011701">
    <property type="entry name" value="MFS"/>
</dbReference>
<evidence type="ECO:0000256" key="8">
    <source>
        <dbReference type="SAM" id="Phobius"/>
    </source>
</evidence>
<reference evidence="10" key="1">
    <citation type="submission" date="2022-12" db="EMBL/GenBank/DDBJ databases">
        <title>Reference genome sequencing for broad-spectrum identification of bacterial and archaeal isolates by mass spectrometry.</title>
        <authorList>
            <person name="Sekiguchi Y."/>
            <person name="Tourlousse D.M."/>
        </authorList>
    </citation>
    <scope>NUCLEOTIDE SEQUENCE</scope>
    <source>
        <strain evidence="10">14</strain>
    </source>
</reference>
<evidence type="ECO:0000256" key="3">
    <source>
        <dbReference type="ARBA" id="ARBA00022448"/>
    </source>
</evidence>
<evidence type="ECO:0000256" key="5">
    <source>
        <dbReference type="ARBA" id="ARBA00022692"/>
    </source>
</evidence>
<evidence type="ECO:0000313" key="11">
    <source>
        <dbReference type="Proteomes" id="UP001144396"/>
    </source>
</evidence>
<proteinExistence type="inferred from homology"/>
<dbReference type="Pfam" id="PF07690">
    <property type="entry name" value="MFS_1"/>
    <property type="match status" value="1"/>
</dbReference>
<comment type="similarity">
    <text evidence="2">Belongs to the major facilitator superfamily.</text>
</comment>
<dbReference type="AlphaFoldDB" id="A0A9W6CUC7"/>
<dbReference type="CDD" id="cd17324">
    <property type="entry name" value="MFS_NepI_like"/>
    <property type="match status" value="1"/>
</dbReference>
<dbReference type="PANTHER" id="PTHR43271:SF1">
    <property type="entry name" value="INNER MEMBRANE TRANSPORT PROTEIN YNFM"/>
    <property type="match status" value="1"/>
</dbReference>
<keyword evidence="5 8" id="KW-0812">Transmembrane</keyword>
<evidence type="ECO:0000256" key="4">
    <source>
        <dbReference type="ARBA" id="ARBA00022475"/>
    </source>
</evidence>
<keyword evidence="7 8" id="KW-0472">Membrane</keyword>
<dbReference type="EMBL" id="BSDP01000001">
    <property type="protein sequence ID" value="GLI26562.1"/>
    <property type="molecule type" value="Genomic_DNA"/>
</dbReference>
<dbReference type="InterPro" id="IPR020846">
    <property type="entry name" value="MFS_dom"/>
</dbReference>
<feature type="transmembrane region" description="Helical" evidence="8">
    <location>
        <begin position="130"/>
        <end position="148"/>
    </location>
</feature>
<feature type="transmembrane region" description="Helical" evidence="8">
    <location>
        <begin position="230"/>
        <end position="251"/>
    </location>
</feature>
<feature type="transmembrane region" description="Helical" evidence="8">
    <location>
        <begin position="72"/>
        <end position="93"/>
    </location>
</feature>
<dbReference type="GO" id="GO:0022857">
    <property type="term" value="F:transmembrane transporter activity"/>
    <property type="evidence" value="ECO:0007669"/>
    <property type="project" value="InterPro"/>
</dbReference>
<feature type="transmembrane region" description="Helical" evidence="8">
    <location>
        <begin position="320"/>
        <end position="342"/>
    </location>
</feature>